<protein>
    <submittedName>
        <fullName evidence="1">Uncharacterized protein</fullName>
    </submittedName>
</protein>
<dbReference type="Proteomes" id="UP001189624">
    <property type="component" value="Chromosome 10"/>
</dbReference>
<keyword evidence="2" id="KW-1185">Reference proteome</keyword>
<organism evidence="1 2">
    <name type="scientific">Sphenostylis stenocarpa</name>
    <dbReference type="NCBI Taxonomy" id="92480"/>
    <lineage>
        <taxon>Eukaryota</taxon>
        <taxon>Viridiplantae</taxon>
        <taxon>Streptophyta</taxon>
        <taxon>Embryophyta</taxon>
        <taxon>Tracheophyta</taxon>
        <taxon>Spermatophyta</taxon>
        <taxon>Magnoliopsida</taxon>
        <taxon>eudicotyledons</taxon>
        <taxon>Gunneridae</taxon>
        <taxon>Pentapetalae</taxon>
        <taxon>rosids</taxon>
        <taxon>fabids</taxon>
        <taxon>Fabales</taxon>
        <taxon>Fabaceae</taxon>
        <taxon>Papilionoideae</taxon>
        <taxon>50 kb inversion clade</taxon>
        <taxon>NPAAA clade</taxon>
        <taxon>indigoferoid/millettioid clade</taxon>
        <taxon>Phaseoleae</taxon>
        <taxon>Sphenostylis</taxon>
    </lineage>
</organism>
<name>A0AA86W1W7_9FABA</name>
<dbReference type="Gramene" id="rna-AYBTSS11_LOCUS29136">
    <property type="protein sequence ID" value="CAJ1976991.1"/>
    <property type="gene ID" value="gene-AYBTSS11_LOCUS29136"/>
</dbReference>
<proteinExistence type="predicted"/>
<evidence type="ECO:0000313" key="2">
    <source>
        <dbReference type="Proteomes" id="UP001189624"/>
    </source>
</evidence>
<gene>
    <name evidence="1" type="ORF">AYBTSS11_LOCUS29136</name>
</gene>
<dbReference type="AlphaFoldDB" id="A0AA86W1W7"/>
<dbReference type="EMBL" id="OY731407">
    <property type="protein sequence ID" value="CAJ1976991.1"/>
    <property type="molecule type" value="Genomic_DNA"/>
</dbReference>
<evidence type="ECO:0000313" key="1">
    <source>
        <dbReference type="EMBL" id="CAJ1976991.1"/>
    </source>
</evidence>
<sequence length="66" mass="7138">MATGITLLEKTNSIILLLGMLHAVGNLENKSQLTKKDLEEGPQLAVHEYMVAATNIKGVSFSWLGV</sequence>
<accession>A0AA86W1W7</accession>
<reference evidence="1" key="1">
    <citation type="submission" date="2023-10" db="EMBL/GenBank/DDBJ databases">
        <authorList>
            <person name="Domelevo Entfellner J.-B."/>
        </authorList>
    </citation>
    <scope>NUCLEOTIDE SEQUENCE</scope>
</reference>